<evidence type="ECO:0000313" key="2">
    <source>
        <dbReference type="Proteomes" id="UP000620559"/>
    </source>
</evidence>
<sequence length="325" mass="36215">MYLCTEALYYQVYSLTLRTNLPLPILVPTSTTTIVDVEVNLVEGELSTRSHRDQEYHSGWYTQQKADGIYYCLSLGGSKEKLDVEIAPNGKQIWINWANVPLAEVTAILLGCIIGTALRLQGKICLHSSVIKVDNYAISIIGAKGAGKSTTAAAFAKRGYPILADDIAVLADCGDSFLVQPGYPRLRLWKSAVNAVYGSEVELPRVFSQTDKHFVQLNQNGAEEWRFHSKPLPLAGIYMLGERQPTLNAPSIEPISPQMGLMHLLTHKYPESLKLDKDRQRREFADLGRLVKMVPIRQINRSDSLNALPQLCDAILEDVACVMKW</sequence>
<keyword evidence="2" id="KW-1185">Reference proteome</keyword>
<dbReference type="AlphaFoldDB" id="A0A8J7F540"/>
<dbReference type="SUPFAM" id="SSF53795">
    <property type="entry name" value="PEP carboxykinase-like"/>
    <property type="match status" value="1"/>
</dbReference>
<proteinExistence type="predicted"/>
<dbReference type="EMBL" id="JADEWL010000062">
    <property type="protein sequence ID" value="MBE9214503.1"/>
    <property type="molecule type" value="Genomic_DNA"/>
</dbReference>
<dbReference type="Gene3D" id="3.40.50.300">
    <property type="entry name" value="P-loop containing nucleotide triphosphate hydrolases"/>
    <property type="match status" value="1"/>
</dbReference>
<accession>A0A8J7F540</accession>
<keyword evidence="1" id="KW-0808">Transferase</keyword>
<keyword evidence="1" id="KW-0723">Serine/threonine-protein kinase</keyword>
<dbReference type="RefSeq" id="WP_193922381.1">
    <property type="nucleotide sequence ID" value="NZ_JADEWL010000062.1"/>
</dbReference>
<dbReference type="InterPro" id="IPR027417">
    <property type="entry name" value="P-loop_NTPase"/>
</dbReference>
<protein>
    <submittedName>
        <fullName evidence="1">Serine/threonine protein kinase</fullName>
    </submittedName>
</protein>
<dbReference type="Proteomes" id="UP000620559">
    <property type="component" value="Unassembled WGS sequence"/>
</dbReference>
<dbReference type="GO" id="GO:0004674">
    <property type="term" value="F:protein serine/threonine kinase activity"/>
    <property type="evidence" value="ECO:0007669"/>
    <property type="project" value="UniProtKB-KW"/>
</dbReference>
<reference evidence="1" key="1">
    <citation type="submission" date="2020-10" db="EMBL/GenBank/DDBJ databases">
        <authorList>
            <person name="Castelo-Branco R."/>
            <person name="Eusebio N."/>
            <person name="Adriana R."/>
            <person name="Vieira A."/>
            <person name="Brugerolle De Fraissinette N."/>
            <person name="Rezende De Castro R."/>
            <person name="Schneider M.P."/>
            <person name="Vasconcelos V."/>
            <person name="Leao P.N."/>
        </authorList>
    </citation>
    <scope>NUCLEOTIDE SEQUENCE</scope>
    <source>
        <strain evidence="1">LEGE 06105</strain>
    </source>
</reference>
<organism evidence="1 2">
    <name type="scientific">Plectonema cf. radiosum LEGE 06105</name>
    <dbReference type="NCBI Taxonomy" id="945769"/>
    <lineage>
        <taxon>Bacteria</taxon>
        <taxon>Bacillati</taxon>
        <taxon>Cyanobacteriota</taxon>
        <taxon>Cyanophyceae</taxon>
        <taxon>Oscillatoriophycideae</taxon>
        <taxon>Oscillatoriales</taxon>
        <taxon>Microcoleaceae</taxon>
        <taxon>Plectonema</taxon>
    </lineage>
</organism>
<keyword evidence="1" id="KW-0418">Kinase</keyword>
<gene>
    <name evidence="1" type="ORF">IQ247_17815</name>
</gene>
<comment type="caution">
    <text evidence="1">The sequence shown here is derived from an EMBL/GenBank/DDBJ whole genome shotgun (WGS) entry which is preliminary data.</text>
</comment>
<evidence type="ECO:0000313" key="1">
    <source>
        <dbReference type="EMBL" id="MBE9214503.1"/>
    </source>
</evidence>
<name>A0A8J7F540_9CYAN</name>